<gene>
    <name evidence="1" type="ORF">CQW23_12592</name>
</gene>
<dbReference type="AlphaFoldDB" id="A0A2G2WT23"/>
<organism evidence="1 2">
    <name type="scientific">Capsicum baccatum</name>
    <name type="common">Peruvian pepper</name>
    <dbReference type="NCBI Taxonomy" id="33114"/>
    <lineage>
        <taxon>Eukaryota</taxon>
        <taxon>Viridiplantae</taxon>
        <taxon>Streptophyta</taxon>
        <taxon>Embryophyta</taxon>
        <taxon>Tracheophyta</taxon>
        <taxon>Spermatophyta</taxon>
        <taxon>Magnoliopsida</taxon>
        <taxon>eudicotyledons</taxon>
        <taxon>Gunneridae</taxon>
        <taxon>Pentapetalae</taxon>
        <taxon>asterids</taxon>
        <taxon>lamiids</taxon>
        <taxon>Solanales</taxon>
        <taxon>Solanaceae</taxon>
        <taxon>Solanoideae</taxon>
        <taxon>Capsiceae</taxon>
        <taxon>Capsicum</taxon>
    </lineage>
</organism>
<reference evidence="2" key="2">
    <citation type="journal article" date="2017" name="J. Anim. Genet.">
        <title>Multiple reference genome sequences of hot pepper reveal the massive evolution of plant disease resistance genes by retroduplication.</title>
        <authorList>
            <person name="Kim S."/>
            <person name="Park J."/>
            <person name="Yeom S.-I."/>
            <person name="Kim Y.-M."/>
            <person name="Seo E."/>
            <person name="Kim K.-T."/>
            <person name="Kim M.-S."/>
            <person name="Lee J.M."/>
            <person name="Cheong K."/>
            <person name="Shin H.-S."/>
            <person name="Kim S.-B."/>
            <person name="Han K."/>
            <person name="Lee J."/>
            <person name="Park M."/>
            <person name="Lee H.-A."/>
            <person name="Lee H.-Y."/>
            <person name="Lee Y."/>
            <person name="Oh S."/>
            <person name="Lee J.H."/>
            <person name="Choi E."/>
            <person name="Choi E."/>
            <person name="Lee S.E."/>
            <person name="Jeon J."/>
            <person name="Kim H."/>
            <person name="Choi G."/>
            <person name="Song H."/>
            <person name="Lee J."/>
            <person name="Lee S.-C."/>
            <person name="Kwon J.-K."/>
            <person name="Lee H.-Y."/>
            <person name="Koo N."/>
            <person name="Hong Y."/>
            <person name="Kim R.W."/>
            <person name="Kang W.-H."/>
            <person name="Huh J.H."/>
            <person name="Kang B.-C."/>
            <person name="Yang T.-J."/>
            <person name="Lee Y.-H."/>
            <person name="Bennetzen J.L."/>
            <person name="Choi D."/>
        </authorList>
    </citation>
    <scope>NUCLEOTIDE SEQUENCE [LARGE SCALE GENOMIC DNA]</scope>
    <source>
        <strain evidence="2">cv. PBC81</strain>
    </source>
</reference>
<evidence type="ECO:0008006" key="3">
    <source>
        <dbReference type="Google" id="ProtNLM"/>
    </source>
</evidence>
<proteinExistence type="predicted"/>
<sequence>MLNKPPYPTFTQFVNALREVEMREDVDEEETPTSFDPSMAFMAQKSQGLGCQNYYRGRGQQRGRGGRWDYSYQSQQEVPQELALMAISDQKDNNLYMDSGATNHMVQSIGDKRIGKNLHLKDMFVVLELKKNLIFVSKLVKDNAFSLEFTDEGFVVKDKSTGIILSKGHKRRGMYALGRNLYEVLTTTRVKANSDTIWHQRLGHPHSRILSFLHSNKMIDVKSWNKSLQFVLVVSGVKVDLSNCRIKGNSNH</sequence>
<reference evidence="1 2" key="1">
    <citation type="journal article" date="2017" name="Genome Biol.">
        <title>New reference genome sequences of hot pepper reveal the massive evolution of plant disease-resistance genes by retroduplication.</title>
        <authorList>
            <person name="Kim S."/>
            <person name="Park J."/>
            <person name="Yeom S.I."/>
            <person name="Kim Y.M."/>
            <person name="Seo E."/>
            <person name="Kim K.T."/>
            <person name="Kim M.S."/>
            <person name="Lee J.M."/>
            <person name="Cheong K."/>
            <person name="Shin H.S."/>
            <person name="Kim S.B."/>
            <person name="Han K."/>
            <person name="Lee J."/>
            <person name="Park M."/>
            <person name="Lee H.A."/>
            <person name="Lee H.Y."/>
            <person name="Lee Y."/>
            <person name="Oh S."/>
            <person name="Lee J.H."/>
            <person name="Choi E."/>
            <person name="Choi E."/>
            <person name="Lee S.E."/>
            <person name="Jeon J."/>
            <person name="Kim H."/>
            <person name="Choi G."/>
            <person name="Song H."/>
            <person name="Lee J."/>
            <person name="Lee S.C."/>
            <person name="Kwon J.K."/>
            <person name="Lee H.Y."/>
            <person name="Koo N."/>
            <person name="Hong Y."/>
            <person name="Kim R.W."/>
            <person name="Kang W.H."/>
            <person name="Huh J.H."/>
            <person name="Kang B.C."/>
            <person name="Yang T.J."/>
            <person name="Lee Y.H."/>
            <person name="Bennetzen J.L."/>
            <person name="Choi D."/>
        </authorList>
    </citation>
    <scope>NUCLEOTIDE SEQUENCE [LARGE SCALE GENOMIC DNA]</scope>
    <source>
        <strain evidence="2">cv. PBC81</strain>
    </source>
</reference>
<keyword evidence="2" id="KW-1185">Reference proteome</keyword>
<evidence type="ECO:0000313" key="1">
    <source>
        <dbReference type="EMBL" id="PHT48384.1"/>
    </source>
</evidence>
<evidence type="ECO:0000313" key="2">
    <source>
        <dbReference type="Proteomes" id="UP000224567"/>
    </source>
</evidence>
<name>A0A2G2WT23_CAPBA</name>
<protein>
    <recommendedName>
        <fullName evidence="3">GAG-pre-integrase domain-containing protein</fullName>
    </recommendedName>
</protein>
<comment type="caution">
    <text evidence="1">The sequence shown here is derived from an EMBL/GenBank/DDBJ whole genome shotgun (WGS) entry which is preliminary data.</text>
</comment>
<dbReference type="EMBL" id="MLFT02000005">
    <property type="protein sequence ID" value="PHT48384.1"/>
    <property type="molecule type" value="Genomic_DNA"/>
</dbReference>
<dbReference type="Proteomes" id="UP000224567">
    <property type="component" value="Unassembled WGS sequence"/>
</dbReference>
<dbReference type="OrthoDB" id="1306063at2759"/>
<accession>A0A2G2WT23</accession>